<feature type="region of interest" description="Disordered" evidence="1">
    <location>
        <begin position="53"/>
        <end position="74"/>
    </location>
</feature>
<dbReference type="InterPro" id="IPR011009">
    <property type="entry name" value="Kinase-like_dom_sf"/>
</dbReference>
<dbReference type="SUPFAM" id="SSF56112">
    <property type="entry name" value="Protein kinase-like (PK-like)"/>
    <property type="match status" value="1"/>
</dbReference>
<dbReference type="Gene3D" id="3.90.1200.10">
    <property type="match status" value="1"/>
</dbReference>
<proteinExistence type="predicted"/>
<dbReference type="OrthoDB" id="10003767at2759"/>
<protein>
    <recommendedName>
        <fullName evidence="4">Aminoglycoside phosphotransferase domain-containing protein</fullName>
    </recommendedName>
</protein>
<gene>
    <name evidence="2" type="ORF">N0V91_003697</name>
</gene>
<dbReference type="PANTHER" id="PTHR21310">
    <property type="entry name" value="AMINOGLYCOSIDE PHOSPHOTRANSFERASE-RELATED-RELATED"/>
    <property type="match status" value="1"/>
</dbReference>
<feature type="compositionally biased region" description="Acidic residues" evidence="1">
    <location>
        <begin position="54"/>
        <end position="70"/>
    </location>
</feature>
<reference evidence="2" key="1">
    <citation type="submission" date="2022-10" db="EMBL/GenBank/DDBJ databases">
        <title>Tapping the CABI collections for fungal endophytes: first genome assemblies for Collariella, Neodidymelliopsis, Ascochyta clinopodiicola, Didymella pomorum, Didymosphaeria variabile, Neocosmospora piperis and Neocucurbitaria cava.</title>
        <authorList>
            <person name="Hill R."/>
        </authorList>
    </citation>
    <scope>NUCLEOTIDE SEQUENCE</scope>
    <source>
        <strain evidence="2">IMI 355091</strain>
    </source>
</reference>
<sequence length="583" mass="65830">MVTKFLDWLQLAKPAVEPCKYHNDLRSSLGPAQNSHEEIESAQKDLRDCINETNENDEHDNADDEDEKDDEDVHPRYDWRTVDAILGSKYADLVSRTCTFDDGPVKEARVFAYKKSLYHAVTFVGVMSAGKITTYVICVPGHATKEHWTTRDAYMLQREAEIIEYIGDYTSAPVPQVCTYSAGFNNILGHPFIMMTHLPGKSAYSIWFNEESDDAESDTCFRYGDLPSHAVEKKRITFLRSLAKIMTEINELKFPQIGIPHIPFDGSAPATCGPTYYWDNAGGNDSTSREPSSFTQDLVLARPSSLHMSHVLTSDSKTRNYILGARKLLDLIFAQPVFNPHNAHETFTLRHSDLDLQKILVDASGHITGIIDWDRCASAPRCIGAASAPFFLQKDWQPAYLNNLAKPPHLGFTTHRYRQIYAAALAQNGCQDAKYTSKSAMYQAAVQCLNDREYGDVDDFLAKVLRCVPGFRGDVKEYIRAFGAGWPAGERLLECHLRVIFEPEMPDGELLREIEADHEAVDWMLAFAYEAESETQAEREYCPPCYEDWSVPSQICENILDEPGMESRRFGLSRRAVVVPCNQ</sequence>
<dbReference type="AlphaFoldDB" id="A0A9W9D8B1"/>
<name>A0A9W9D8B1_9PLEO</name>
<dbReference type="EMBL" id="JAPEVA010000019">
    <property type="protein sequence ID" value="KAJ4407727.1"/>
    <property type="molecule type" value="Genomic_DNA"/>
</dbReference>
<dbReference type="InterPro" id="IPR051678">
    <property type="entry name" value="AGP_Transferase"/>
</dbReference>
<dbReference type="PANTHER" id="PTHR21310:SF51">
    <property type="entry name" value="AMINOGLYCOSIDE PHOSPHOTRANSFERASE DOMAIN-CONTAINING PROTEIN"/>
    <property type="match status" value="1"/>
</dbReference>
<evidence type="ECO:0008006" key="4">
    <source>
        <dbReference type="Google" id="ProtNLM"/>
    </source>
</evidence>
<accession>A0A9W9D8B1</accession>
<keyword evidence="3" id="KW-1185">Reference proteome</keyword>
<evidence type="ECO:0000256" key="1">
    <source>
        <dbReference type="SAM" id="MobiDB-lite"/>
    </source>
</evidence>
<evidence type="ECO:0000313" key="3">
    <source>
        <dbReference type="Proteomes" id="UP001140510"/>
    </source>
</evidence>
<evidence type="ECO:0000313" key="2">
    <source>
        <dbReference type="EMBL" id="KAJ4407727.1"/>
    </source>
</evidence>
<comment type="caution">
    <text evidence="2">The sequence shown here is derived from an EMBL/GenBank/DDBJ whole genome shotgun (WGS) entry which is preliminary data.</text>
</comment>
<organism evidence="2 3">
    <name type="scientific">Didymella pomorum</name>
    <dbReference type="NCBI Taxonomy" id="749634"/>
    <lineage>
        <taxon>Eukaryota</taxon>
        <taxon>Fungi</taxon>
        <taxon>Dikarya</taxon>
        <taxon>Ascomycota</taxon>
        <taxon>Pezizomycotina</taxon>
        <taxon>Dothideomycetes</taxon>
        <taxon>Pleosporomycetidae</taxon>
        <taxon>Pleosporales</taxon>
        <taxon>Pleosporineae</taxon>
        <taxon>Didymellaceae</taxon>
        <taxon>Didymella</taxon>
    </lineage>
</organism>
<dbReference type="Proteomes" id="UP001140510">
    <property type="component" value="Unassembled WGS sequence"/>
</dbReference>